<dbReference type="InterPro" id="IPR040554">
    <property type="entry name" value="KPWE_PEX14_dom"/>
</dbReference>
<protein>
    <submittedName>
        <fullName evidence="3">Uncharacterized protein</fullName>
    </submittedName>
</protein>
<evidence type="ECO:0000313" key="4">
    <source>
        <dbReference type="Proteomes" id="UP000285326"/>
    </source>
</evidence>
<dbReference type="PANTHER" id="PTHR36855:SF1">
    <property type="entry name" value="PEROXISOME MEMBRANE ANCHOR PROTEIN PEX14P N-TERMINAL DOMAIN-CONTAINING PROTEIN"/>
    <property type="match status" value="1"/>
</dbReference>
<dbReference type="InterPro" id="IPR058841">
    <property type="entry name" value="HTH_76"/>
</dbReference>
<sequence>MSIVPPIVSEEIDMYRQLDEYPWDQDKEFQGGLSAILGPNPIPSQIFDLTLRAQCFYFSRKTTIPISFEGYKSFLLQKEIRHPVSEITEERSSKSPLNQNSADVQPGLFSLKTTSNRSAPYPPSFAHIIELITSNAPIPGICDIPPTIVPEQASVATAPKRKKPWDK</sequence>
<evidence type="ECO:0000259" key="2">
    <source>
        <dbReference type="Pfam" id="PF25871"/>
    </source>
</evidence>
<evidence type="ECO:0000259" key="1">
    <source>
        <dbReference type="Pfam" id="PF17733"/>
    </source>
</evidence>
<proteinExistence type="predicted"/>
<feature type="domain" description="Peroxisomal membrane protein PEX14-like KPWE" evidence="1">
    <location>
        <begin position="120"/>
        <end position="167"/>
    </location>
</feature>
<dbReference type="Pfam" id="PF25871">
    <property type="entry name" value="HTH_76"/>
    <property type="match status" value="1"/>
</dbReference>
<feature type="domain" description="PEX14-like helix-turn-helix" evidence="2">
    <location>
        <begin position="13"/>
        <end position="78"/>
    </location>
</feature>
<dbReference type="Pfam" id="PF17733">
    <property type="entry name" value="KPWE_dom"/>
    <property type="match status" value="1"/>
</dbReference>
<name>A0A420IG84_9PEZI</name>
<evidence type="ECO:0000313" key="3">
    <source>
        <dbReference type="EMBL" id="RKF73568.1"/>
    </source>
</evidence>
<comment type="caution">
    <text evidence="3">The sequence shown here is derived from an EMBL/GenBank/DDBJ whole genome shotgun (WGS) entry which is preliminary data.</text>
</comment>
<dbReference type="PANTHER" id="PTHR36855">
    <property type="entry name" value="CHROMOSOME 10, WHOLE GENOME SHOTGUN SEQUENCE"/>
    <property type="match status" value="1"/>
</dbReference>
<dbReference type="AlphaFoldDB" id="A0A420IG84"/>
<dbReference type="EMBL" id="MCBS01024376">
    <property type="protein sequence ID" value="RKF73568.1"/>
    <property type="molecule type" value="Genomic_DNA"/>
</dbReference>
<dbReference type="Proteomes" id="UP000285326">
    <property type="component" value="Unassembled WGS sequence"/>
</dbReference>
<organism evidence="3 4">
    <name type="scientific">Golovinomyces cichoracearum</name>
    <dbReference type="NCBI Taxonomy" id="62708"/>
    <lineage>
        <taxon>Eukaryota</taxon>
        <taxon>Fungi</taxon>
        <taxon>Dikarya</taxon>
        <taxon>Ascomycota</taxon>
        <taxon>Pezizomycotina</taxon>
        <taxon>Leotiomycetes</taxon>
        <taxon>Erysiphales</taxon>
        <taxon>Erysiphaceae</taxon>
        <taxon>Golovinomyces</taxon>
    </lineage>
</organism>
<gene>
    <name evidence="3" type="ORF">GcM1_243044</name>
</gene>
<accession>A0A420IG84</accession>
<reference evidence="3 4" key="1">
    <citation type="journal article" date="2018" name="BMC Genomics">
        <title>Comparative genome analyses reveal sequence features reflecting distinct modes of host-adaptation between dicot and monocot powdery mildew.</title>
        <authorList>
            <person name="Wu Y."/>
            <person name="Ma X."/>
            <person name="Pan Z."/>
            <person name="Kale S.D."/>
            <person name="Song Y."/>
            <person name="King H."/>
            <person name="Zhang Q."/>
            <person name="Presley C."/>
            <person name="Deng X."/>
            <person name="Wei C.I."/>
            <person name="Xiao S."/>
        </authorList>
    </citation>
    <scope>NUCLEOTIDE SEQUENCE [LARGE SCALE GENOMIC DNA]</scope>
    <source>
        <strain evidence="3">UMSG1</strain>
    </source>
</reference>